<evidence type="ECO:0000313" key="3">
    <source>
        <dbReference type="Proteomes" id="UP000629963"/>
    </source>
</evidence>
<reference evidence="2 3" key="1">
    <citation type="submission" date="2020-08" db="EMBL/GenBank/DDBJ databases">
        <title>Description of novel Flavobacterium F-380 isolate.</title>
        <authorList>
            <person name="Saticioglu I.B."/>
            <person name="Duman M."/>
            <person name="Altun S."/>
        </authorList>
    </citation>
    <scope>NUCLEOTIDE SEQUENCE [LARGE SCALE GENOMIC DNA]</scope>
    <source>
        <strain evidence="2 3">F-380</strain>
    </source>
</reference>
<name>A0ABR7J9Y6_9FLAO</name>
<protein>
    <submittedName>
        <fullName evidence="2">Glycosyltransferase</fullName>
    </submittedName>
</protein>
<evidence type="ECO:0000313" key="2">
    <source>
        <dbReference type="EMBL" id="MBC5842252.1"/>
    </source>
</evidence>
<dbReference type="SUPFAM" id="SSF53756">
    <property type="entry name" value="UDP-Glycosyltransferase/glycogen phosphorylase"/>
    <property type="match status" value="1"/>
</dbReference>
<sequence length="387" mass="43816">MDKLKIDFFIVDHTPIGGVQRVSCSLINLFIASGIEVEYLLSQHNNFETPHFPYPNSIKYLNLRSSTKELEEKLFKQFTELKIKNLIFSGDNMSVSIALLKAAKRAGVKAIPQYHGSPHAYLDKYISVSDMLNKPFLAVKYLVAQCFRPFKILKLKNYLLLSENGIACVSKGSANEIKKLYRNSPQVLDKVFTIYNPLHIDVNRIYCDVNLKDNVIVYLSRLEDKHKNSFMTVKAWKQIAHKYPNWELHILGDGAIGDKMKSYAAKNNIKNIVFKGMVTDIGTHLSASKISILSSNCEGLGMGLVESICYCNAIVTTASHGGVADLVQNGVSGLVVPRNDHKAFAESMEKLMRNDSLRLQYVEESHKVLEKFTDDKIVQEWRNRFES</sequence>
<dbReference type="RefSeq" id="WP_187010749.1">
    <property type="nucleotide sequence ID" value="NZ_JACRUI010000004.1"/>
</dbReference>
<dbReference type="EMBL" id="JACRUJ010000004">
    <property type="protein sequence ID" value="MBC5842252.1"/>
    <property type="molecule type" value="Genomic_DNA"/>
</dbReference>
<comment type="caution">
    <text evidence="2">The sequence shown here is derived from an EMBL/GenBank/DDBJ whole genome shotgun (WGS) entry which is preliminary data.</text>
</comment>
<accession>A0ABR7J9Y6</accession>
<proteinExistence type="predicted"/>
<keyword evidence="3" id="KW-1185">Reference proteome</keyword>
<gene>
    <name evidence="2" type="ORF">H8R23_12610</name>
</gene>
<dbReference type="PANTHER" id="PTHR12526">
    <property type="entry name" value="GLYCOSYLTRANSFERASE"/>
    <property type="match status" value="1"/>
</dbReference>
<evidence type="ECO:0000259" key="1">
    <source>
        <dbReference type="Pfam" id="PF00534"/>
    </source>
</evidence>
<dbReference type="InterPro" id="IPR001296">
    <property type="entry name" value="Glyco_trans_1"/>
</dbReference>
<organism evidence="2 3">
    <name type="scientific">Flavobacterium kayseriense</name>
    <dbReference type="NCBI Taxonomy" id="2764714"/>
    <lineage>
        <taxon>Bacteria</taxon>
        <taxon>Pseudomonadati</taxon>
        <taxon>Bacteroidota</taxon>
        <taxon>Flavobacteriia</taxon>
        <taxon>Flavobacteriales</taxon>
        <taxon>Flavobacteriaceae</taxon>
        <taxon>Flavobacterium</taxon>
    </lineage>
</organism>
<dbReference type="Pfam" id="PF00534">
    <property type="entry name" value="Glycos_transf_1"/>
    <property type="match status" value="1"/>
</dbReference>
<dbReference type="Gene3D" id="3.40.50.2000">
    <property type="entry name" value="Glycogen Phosphorylase B"/>
    <property type="match status" value="2"/>
</dbReference>
<dbReference type="PANTHER" id="PTHR12526:SF630">
    <property type="entry name" value="GLYCOSYLTRANSFERASE"/>
    <property type="match status" value="1"/>
</dbReference>
<feature type="domain" description="Glycosyl transferase family 1" evidence="1">
    <location>
        <begin position="210"/>
        <end position="366"/>
    </location>
</feature>
<dbReference type="Proteomes" id="UP000629963">
    <property type="component" value="Unassembled WGS sequence"/>
</dbReference>